<evidence type="ECO:0000256" key="2">
    <source>
        <dbReference type="SAM" id="Phobius"/>
    </source>
</evidence>
<keyword evidence="2" id="KW-0812">Transmembrane</keyword>
<evidence type="ECO:0000313" key="3">
    <source>
        <dbReference type="EMBL" id="EHK99072.1"/>
    </source>
</evidence>
<evidence type="ECO:0000313" key="4">
    <source>
        <dbReference type="Proteomes" id="UP000005446"/>
    </source>
</evidence>
<sequence>MSQNLHLNRQHFQHKPNPLPDPSQGRSMLRPSYVSLRTLQAFVVLGLVLLLFRFGGIEKCCEIPFDIFWKPVQTMSDFDVSSLFNVSSAKSGLKIVHDLNRKISTGTRTEETITQIFHDLLWKLISGGQWCRIGINNQW</sequence>
<dbReference type="AlphaFoldDB" id="H0EQW3"/>
<evidence type="ECO:0000256" key="1">
    <source>
        <dbReference type="SAM" id="MobiDB-lite"/>
    </source>
</evidence>
<reference evidence="3 4" key="1">
    <citation type="journal article" date="2012" name="Eukaryot. Cell">
        <title>Genome sequence of the fungus Glarea lozoyensis: the first genome sequence of a species from the Helotiaceae family.</title>
        <authorList>
            <person name="Youssar L."/>
            <person name="Gruening B.A."/>
            <person name="Erxleben A."/>
            <person name="Guenther S."/>
            <person name="Huettel W."/>
        </authorList>
    </citation>
    <scope>NUCLEOTIDE SEQUENCE [LARGE SCALE GENOMIC DNA]</scope>
    <source>
        <strain evidence="4">ATCC 74030 / MF5533</strain>
    </source>
</reference>
<dbReference type="Proteomes" id="UP000005446">
    <property type="component" value="Unassembled WGS sequence"/>
</dbReference>
<feature type="region of interest" description="Disordered" evidence="1">
    <location>
        <begin position="1"/>
        <end position="25"/>
    </location>
</feature>
<gene>
    <name evidence="3" type="ORF">M7I_5072</name>
</gene>
<name>H0EQW3_GLAL7</name>
<dbReference type="EMBL" id="AGUE01000129">
    <property type="protein sequence ID" value="EHK99072.1"/>
    <property type="molecule type" value="Genomic_DNA"/>
</dbReference>
<proteinExistence type="predicted"/>
<comment type="caution">
    <text evidence="3">The sequence shown here is derived from an EMBL/GenBank/DDBJ whole genome shotgun (WGS) entry which is preliminary data.</text>
</comment>
<accession>H0EQW3</accession>
<feature type="transmembrane region" description="Helical" evidence="2">
    <location>
        <begin position="34"/>
        <end position="54"/>
    </location>
</feature>
<protein>
    <submittedName>
        <fullName evidence="3">Uncharacterized protein</fullName>
    </submittedName>
</protein>
<keyword evidence="2" id="KW-1133">Transmembrane helix</keyword>
<keyword evidence="4" id="KW-1185">Reference proteome</keyword>
<dbReference type="HOGENOM" id="CLU_1845301_0_0_1"/>
<organism evidence="3 4">
    <name type="scientific">Glarea lozoyensis (strain ATCC 74030 / MF5533)</name>
    <dbReference type="NCBI Taxonomy" id="1104152"/>
    <lineage>
        <taxon>Eukaryota</taxon>
        <taxon>Fungi</taxon>
        <taxon>Dikarya</taxon>
        <taxon>Ascomycota</taxon>
        <taxon>Pezizomycotina</taxon>
        <taxon>Leotiomycetes</taxon>
        <taxon>Helotiales</taxon>
        <taxon>Helotiaceae</taxon>
        <taxon>Glarea</taxon>
    </lineage>
</organism>
<keyword evidence="2" id="KW-0472">Membrane</keyword>
<dbReference type="InParanoid" id="H0EQW3"/>